<dbReference type="Pfam" id="PF02298">
    <property type="entry name" value="Cu_bind_like"/>
    <property type="match status" value="2"/>
</dbReference>
<protein>
    <submittedName>
        <fullName evidence="9">Uclacyanin 1-like</fullName>
    </submittedName>
</protein>
<feature type="domain" description="Phytocyanin" evidence="8">
    <location>
        <begin position="27"/>
        <end position="130"/>
    </location>
</feature>
<evidence type="ECO:0000313" key="10">
    <source>
        <dbReference type="Proteomes" id="UP001567538"/>
    </source>
</evidence>
<dbReference type="InterPro" id="IPR003245">
    <property type="entry name" value="Phytocyanin_dom"/>
</dbReference>
<dbReference type="InterPro" id="IPR028871">
    <property type="entry name" value="BlueCu_1_BS"/>
</dbReference>
<dbReference type="AlphaFoldDB" id="A0ABD1GUX1"/>
<evidence type="ECO:0000256" key="6">
    <source>
        <dbReference type="SAM" id="Phobius"/>
    </source>
</evidence>
<dbReference type="SUPFAM" id="SSF49503">
    <property type="entry name" value="Cupredoxins"/>
    <property type="match status" value="2"/>
</dbReference>
<feature type="region of interest" description="Disordered" evidence="5">
    <location>
        <begin position="254"/>
        <end position="328"/>
    </location>
</feature>
<feature type="chain" id="PRO_5044862391" evidence="7">
    <location>
        <begin position="26"/>
        <end position="348"/>
    </location>
</feature>
<evidence type="ECO:0000256" key="1">
    <source>
        <dbReference type="ARBA" id="ARBA00022723"/>
    </source>
</evidence>
<keyword evidence="6" id="KW-0472">Membrane</keyword>
<dbReference type="GO" id="GO:0046872">
    <property type="term" value="F:metal ion binding"/>
    <property type="evidence" value="ECO:0007669"/>
    <property type="project" value="UniProtKB-KW"/>
</dbReference>
<dbReference type="Proteomes" id="UP001567538">
    <property type="component" value="Unassembled WGS sequence"/>
</dbReference>
<sequence length="348" mass="35317">MESRLNVFAFLSLVVAAALLQGSSAQTTHIVGDEMGWLVPPGGEVAYSTWAAAQTFTVGDVLVFNFIASAHNVAEVSKEAFDSCNTTNTISISTTSPTNITLTSVGEKHFLCTFSQHCGLGQKLAINVTASTAPGPATPPPAPGTQVYTVGDSLGWLVPPGGPIAYETWASDKTFMVGDILVFNFTNAAHNVLQVTRAEFDSCNVSTTTTPPITTSPARITLASRGEHYYMCTFPQHCSIGQKLAINVTGNAVAAPAPAPSSPAPRPSSPATPSPSSATPPPSAGGPSTPATPSPLTPPPPSSAGGPSTPATPSPLTPPPPPSGSAASVAAAALPITFLAVALAFLCN</sequence>
<evidence type="ECO:0000256" key="4">
    <source>
        <dbReference type="ARBA" id="ARBA00023180"/>
    </source>
</evidence>
<dbReference type="PROSITE" id="PS00196">
    <property type="entry name" value="COPPER_BLUE"/>
    <property type="match status" value="1"/>
</dbReference>
<dbReference type="InterPro" id="IPR039391">
    <property type="entry name" value="Phytocyanin-like"/>
</dbReference>
<keyword evidence="2" id="KW-0186">Copper</keyword>
<keyword evidence="4" id="KW-0325">Glycoprotein</keyword>
<dbReference type="PANTHER" id="PTHR33021:SF325">
    <property type="entry name" value="PHYTOCYANIN DOMAIN-CONTAINING PROTEIN"/>
    <property type="match status" value="1"/>
</dbReference>
<dbReference type="EMBL" id="JBEAFC010000007">
    <property type="protein sequence ID" value="KAL1547945.1"/>
    <property type="molecule type" value="Genomic_DNA"/>
</dbReference>
<feature type="domain" description="Phytocyanin" evidence="8">
    <location>
        <begin position="146"/>
        <end position="250"/>
    </location>
</feature>
<organism evidence="9 10">
    <name type="scientific">Salvia divinorum</name>
    <name type="common">Maria pastora</name>
    <name type="synonym">Diviner's sage</name>
    <dbReference type="NCBI Taxonomy" id="28513"/>
    <lineage>
        <taxon>Eukaryota</taxon>
        <taxon>Viridiplantae</taxon>
        <taxon>Streptophyta</taxon>
        <taxon>Embryophyta</taxon>
        <taxon>Tracheophyta</taxon>
        <taxon>Spermatophyta</taxon>
        <taxon>Magnoliopsida</taxon>
        <taxon>eudicotyledons</taxon>
        <taxon>Gunneridae</taxon>
        <taxon>Pentapetalae</taxon>
        <taxon>asterids</taxon>
        <taxon>lamiids</taxon>
        <taxon>Lamiales</taxon>
        <taxon>Lamiaceae</taxon>
        <taxon>Nepetoideae</taxon>
        <taxon>Mentheae</taxon>
        <taxon>Salviinae</taxon>
        <taxon>Salvia</taxon>
        <taxon>Salvia subgen. Calosphace</taxon>
    </lineage>
</organism>
<dbReference type="InterPro" id="IPR008972">
    <property type="entry name" value="Cupredoxin"/>
</dbReference>
<dbReference type="PANTHER" id="PTHR33021">
    <property type="entry name" value="BLUE COPPER PROTEIN"/>
    <property type="match status" value="1"/>
</dbReference>
<dbReference type="PROSITE" id="PS51485">
    <property type="entry name" value="PHYTOCYANIN"/>
    <property type="match status" value="2"/>
</dbReference>
<dbReference type="FunFam" id="2.60.40.420:FF:000034">
    <property type="entry name" value="Cupredoxin superfamily protein"/>
    <property type="match status" value="2"/>
</dbReference>
<evidence type="ECO:0000313" key="9">
    <source>
        <dbReference type="EMBL" id="KAL1547945.1"/>
    </source>
</evidence>
<evidence type="ECO:0000259" key="8">
    <source>
        <dbReference type="PROSITE" id="PS51485"/>
    </source>
</evidence>
<name>A0ABD1GUX1_SALDI</name>
<keyword evidence="6" id="KW-0812">Transmembrane</keyword>
<feature type="transmembrane region" description="Helical" evidence="6">
    <location>
        <begin position="326"/>
        <end position="347"/>
    </location>
</feature>
<evidence type="ECO:0000256" key="2">
    <source>
        <dbReference type="ARBA" id="ARBA00023008"/>
    </source>
</evidence>
<keyword evidence="10" id="KW-1185">Reference proteome</keyword>
<evidence type="ECO:0000256" key="3">
    <source>
        <dbReference type="ARBA" id="ARBA00023157"/>
    </source>
</evidence>
<keyword evidence="7" id="KW-0732">Signal</keyword>
<dbReference type="Gene3D" id="2.60.40.420">
    <property type="entry name" value="Cupredoxins - blue copper proteins"/>
    <property type="match status" value="2"/>
</dbReference>
<comment type="caution">
    <text evidence="9">The sequence shown here is derived from an EMBL/GenBank/DDBJ whole genome shotgun (WGS) entry which is preliminary data.</text>
</comment>
<proteinExistence type="predicted"/>
<keyword evidence="6" id="KW-1133">Transmembrane helix</keyword>
<keyword evidence="3" id="KW-1015">Disulfide bond</keyword>
<accession>A0ABD1GUX1</accession>
<reference evidence="9 10" key="1">
    <citation type="submission" date="2024-06" db="EMBL/GenBank/DDBJ databases">
        <title>A chromosome level genome sequence of Diviner's sage (Salvia divinorum).</title>
        <authorList>
            <person name="Ford S.A."/>
            <person name="Ro D.-K."/>
            <person name="Ness R.W."/>
            <person name="Phillips M.A."/>
        </authorList>
    </citation>
    <scope>NUCLEOTIDE SEQUENCE [LARGE SCALE GENOMIC DNA]</scope>
    <source>
        <strain evidence="9">SAF-2024a</strain>
        <tissue evidence="9">Leaf</tissue>
    </source>
</reference>
<feature type="compositionally biased region" description="Pro residues" evidence="5">
    <location>
        <begin position="257"/>
        <end position="302"/>
    </location>
</feature>
<feature type="compositionally biased region" description="Pro residues" evidence="5">
    <location>
        <begin position="310"/>
        <end position="323"/>
    </location>
</feature>
<feature type="signal peptide" evidence="7">
    <location>
        <begin position="1"/>
        <end position="25"/>
    </location>
</feature>
<keyword evidence="1" id="KW-0479">Metal-binding</keyword>
<gene>
    <name evidence="9" type="ORF">AAHA92_16245</name>
</gene>
<evidence type="ECO:0000256" key="7">
    <source>
        <dbReference type="SAM" id="SignalP"/>
    </source>
</evidence>
<evidence type="ECO:0000256" key="5">
    <source>
        <dbReference type="SAM" id="MobiDB-lite"/>
    </source>
</evidence>